<protein>
    <recommendedName>
        <fullName evidence="4">Lipoprotein</fullName>
    </recommendedName>
</protein>
<dbReference type="PROSITE" id="PS51257">
    <property type="entry name" value="PROKAR_LIPOPROTEIN"/>
    <property type="match status" value="1"/>
</dbReference>
<sequence>MLQRLAIVGSLAILLSACASPPRIALTPDVRQQISDVRAQAVVWQDELIVRAEAPGVSAALGGGLLGAMIDSNIIEGRQNAVQGAIDPFYASIDDLDFRQQMWTAMDPAFQSDFGFKFSQVDKGALIRQGKELNATVEALKPNQGYLYVKTEYTLTPDYSRLNIHTWALMWKGGNTTPVYQNTLFYQSAAVGPGGVASVPVWAADHGQKYRAAVAEGIAQTVQMLKLDLAANAADKEGRSVVVKQYTGAASVDISGPLMSEQNGRVIARHANGTVYSLVN</sequence>
<feature type="signal peptide" evidence="1">
    <location>
        <begin position="1"/>
        <end position="19"/>
    </location>
</feature>
<evidence type="ECO:0000256" key="1">
    <source>
        <dbReference type="SAM" id="SignalP"/>
    </source>
</evidence>
<evidence type="ECO:0008006" key="4">
    <source>
        <dbReference type="Google" id="ProtNLM"/>
    </source>
</evidence>
<proteinExistence type="predicted"/>
<dbReference type="RefSeq" id="WP_152805314.1">
    <property type="nucleotide sequence ID" value="NZ_WHUF01000003.1"/>
</dbReference>
<comment type="caution">
    <text evidence="2">The sequence shown here is derived from an EMBL/GenBank/DDBJ whole genome shotgun (WGS) entry which is preliminary data.</text>
</comment>
<dbReference type="Proteomes" id="UP000444318">
    <property type="component" value="Unassembled WGS sequence"/>
</dbReference>
<organism evidence="2 3">
    <name type="scientific">Rugamonas rivuli</name>
    <dbReference type="NCBI Taxonomy" id="2743358"/>
    <lineage>
        <taxon>Bacteria</taxon>
        <taxon>Pseudomonadati</taxon>
        <taxon>Pseudomonadota</taxon>
        <taxon>Betaproteobacteria</taxon>
        <taxon>Burkholderiales</taxon>
        <taxon>Oxalobacteraceae</taxon>
        <taxon>Telluria group</taxon>
        <taxon>Rugamonas</taxon>
    </lineage>
</organism>
<evidence type="ECO:0000313" key="2">
    <source>
        <dbReference type="EMBL" id="MQA20690.1"/>
    </source>
</evidence>
<accession>A0A843SEV9</accession>
<feature type="chain" id="PRO_5032371908" description="Lipoprotein" evidence="1">
    <location>
        <begin position="20"/>
        <end position="280"/>
    </location>
</feature>
<reference evidence="2 3" key="1">
    <citation type="submission" date="2019-10" db="EMBL/GenBank/DDBJ databases">
        <title>Two novel species isolated from a subtropical stream in China.</title>
        <authorList>
            <person name="Lu H."/>
        </authorList>
    </citation>
    <scope>NUCLEOTIDE SEQUENCE [LARGE SCALE GENOMIC DNA]</scope>
    <source>
        <strain evidence="2 3">FT103W</strain>
    </source>
</reference>
<keyword evidence="3" id="KW-1185">Reference proteome</keyword>
<keyword evidence="1" id="KW-0732">Signal</keyword>
<dbReference type="EMBL" id="WHUF01000003">
    <property type="protein sequence ID" value="MQA20690.1"/>
    <property type="molecule type" value="Genomic_DNA"/>
</dbReference>
<gene>
    <name evidence="2" type="ORF">GEV01_14305</name>
</gene>
<name>A0A843SEV9_9BURK</name>
<dbReference type="AlphaFoldDB" id="A0A843SEV9"/>
<evidence type="ECO:0000313" key="3">
    <source>
        <dbReference type="Proteomes" id="UP000444318"/>
    </source>
</evidence>